<proteinExistence type="predicted"/>
<dbReference type="Pfam" id="PF02195">
    <property type="entry name" value="ParB_N"/>
    <property type="match status" value="1"/>
</dbReference>
<dbReference type="CDD" id="cd16397">
    <property type="entry name" value="IbrB_like"/>
    <property type="match status" value="1"/>
</dbReference>
<dbReference type="Proteomes" id="UP000028401">
    <property type="component" value="Unassembled WGS sequence"/>
</dbReference>
<gene>
    <name evidence="2" type="ORF">U725_00474</name>
</gene>
<name>A0A084ADG3_LACLC</name>
<organism evidence="2 3">
    <name type="scientific">Lactococcus cremoris subsp. cremoris GE214</name>
    <dbReference type="NCBI Taxonomy" id="1415168"/>
    <lineage>
        <taxon>Bacteria</taxon>
        <taxon>Bacillati</taxon>
        <taxon>Bacillota</taxon>
        <taxon>Bacilli</taxon>
        <taxon>Lactobacillales</taxon>
        <taxon>Streptococcaceae</taxon>
        <taxon>Lactococcus</taxon>
        <taxon>Lactococcus cremoris subsp. cremoris</taxon>
    </lineage>
</organism>
<protein>
    <submittedName>
        <fullName evidence="2">Transcriptional regulator</fullName>
    </submittedName>
</protein>
<dbReference type="PANTHER" id="PTHR30083:SF1">
    <property type="entry name" value="TRANSCRIPTIONAL REGULATOR"/>
    <property type="match status" value="1"/>
</dbReference>
<dbReference type="PATRIC" id="fig|1415168.3.peg.502"/>
<evidence type="ECO:0000313" key="2">
    <source>
        <dbReference type="EMBL" id="KEY63342.1"/>
    </source>
</evidence>
<dbReference type="GO" id="GO:0071453">
    <property type="term" value="P:cellular response to oxygen levels"/>
    <property type="evidence" value="ECO:0007669"/>
    <property type="project" value="TreeGrafter"/>
</dbReference>
<feature type="domain" description="ParB-like N-terminal" evidence="1">
    <location>
        <begin position="2"/>
        <end position="63"/>
    </location>
</feature>
<comment type="caution">
    <text evidence="2">The sequence shown here is derived from an EMBL/GenBank/DDBJ whole genome shotgun (WGS) entry which is preliminary data.</text>
</comment>
<evidence type="ECO:0000313" key="3">
    <source>
        <dbReference type="Proteomes" id="UP000028401"/>
    </source>
</evidence>
<accession>A0A084ADG3</accession>
<dbReference type="EMBL" id="AZSI01000009">
    <property type="protein sequence ID" value="KEY63342.1"/>
    <property type="molecule type" value="Genomic_DNA"/>
</dbReference>
<dbReference type="SUPFAM" id="SSF110849">
    <property type="entry name" value="ParB/Sulfiredoxin"/>
    <property type="match status" value="1"/>
</dbReference>
<evidence type="ECO:0000259" key="1">
    <source>
        <dbReference type="Pfam" id="PF02195"/>
    </source>
</evidence>
<dbReference type="InterPro" id="IPR003115">
    <property type="entry name" value="ParB_N"/>
</dbReference>
<reference evidence="2 3" key="1">
    <citation type="submission" date="2014-06" db="EMBL/GenBank/DDBJ databases">
        <title>Draft genome sequence of the putrescine producing strain Lactococcus lactis subsp cremoris GE214.</title>
        <authorList>
            <person name="Ladero V."/>
            <person name="Linares D.M."/>
            <person name="del Rio B."/>
            <person name="Mayo B."/>
            <person name="Martin M.C."/>
            <person name="Fernandez M."/>
            <person name="Alvarez M.A."/>
        </authorList>
    </citation>
    <scope>NUCLEOTIDE SEQUENCE [LARGE SCALE GENOMIC DNA]</scope>
    <source>
        <strain evidence="2 3">GE214</strain>
    </source>
</reference>
<dbReference type="PANTHER" id="PTHR30083">
    <property type="entry name" value="TRANSCRIPTIONAL REGULATOR-RELATED"/>
    <property type="match status" value="1"/>
</dbReference>
<dbReference type="RefSeq" id="WP_235182395.1">
    <property type="nucleotide sequence ID" value="NZ_AZSI01000009.1"/>
</dbReference>
<dbReference type="AlphaFoldDB" id="A0A084ADG3"/>
<dbReference type="Gene3D" id="3.90.1530.10">
    <property type="entry name" value="Conserved hypothetical protein from pyrococcus furiosus pfu- 392566-001, ParB domain"/>
    <property type="match status" value="1"/>
</dbReference>
<sequence>MPIEKIRANTYNPNRTAPPEFRLLERSILEDGYTMPIVCYYDKEKDFYEIVDGFHRYLVMKRSEEIAQREGNCLPVSIIDRPLENRIASTIRHNRARGTHSIELMTEIVQQLVESGLSDQWIMKHIGMDKEELLRLKQISGLASLFQNQDFSRSWTWKEDEEISEE</sequence>
<dbReference type="InterPro" id="IPR036086">
    <property type="entry name" value="ParB/Sulfiredoxin_sf"/>
</dbReference>